<organism evidence="2 3">
    <name type="scientific">Glaciimonas soli</name>
    <dbReference type="NCBI Taxonomy" id="2590999"/>
    <lineage>
        <taxon>Bacteria</taxon>
        <taxon>Pseudomonadati</taxon>
        <taxon>Pseudomonadota</taxon>
        <taxon>Betaproteobacteria</taxon>
        <taxon>Burkholderiales</taxon>
        <taxon>Oxalobacteraceae</taxon>
        <taxon>Glaciimonas</taxon>
    </lineage>
</organism>
<dbReference type="AlphaFoldDB" id="A0A843YZD9"/>
<dbReference type="InterPro" id="IPR032710">
    <property type="entry name" value="NTF2-like_dom_sf"/>
</dbReference>
<accession>A0A843YZD9</accession>
<reference evidence="2 3" key="1">
    <citation type="submission" date="2019-10" db="EMBL/GenBank/DDBJ databases">
        <title>Glaciimonas soli sp. nov., a psychrophilic bacterium isolated from the forest soil of a high elevation mountain in Taiwan.</title>
        <authorList>
            <person name="Wang L.-T."/>
            <person name="Shieh W.Y."/>
        </authorList>
    </citation>
    <scope>NUCLEOTIDE SEQUENCE [LARGE SCALE GENOMIC DNA]</scope>
    <source>
        <strain evidence="2 3">GS1</strain>
    </source>
</reference>
<evidence type="ECO:0000313" key="3">
    <source>
        <dbReference type="Proteomes" id="UP000451565"/>
    </source>
</evidence>
<sequence length="154" mass="17545">MSLLESPAVSAQTSDDDAALTSTIGALDTKVFDAYNRCDMDAFRDYFVPNVEFYHDKSGATFDRETVIANTKKYICNKVHRELIASTFKVYPIKDYGAIEEGEHRFCQIKTGECEGIAKFMMIWKKTGELWQLTRIVSYGHREMTAEEKTAMAK</sequence>
<proteinExistence type="predicted"/>
<dbReference type="Pfam" id="PF14534">
    <property type="entry name" value="DUF4440"/>
    <property type="match status" value="1"/>
</dbReference>
<evidence type="ECO:0000313" key="2">
    <source>
        <dbReference type="EMBL" id="MQR02592.1"/>
    </source>
</evidence>
<evidence type="ECO:0000259" key="1">
    <source>
        <dbReference type="Pfam" id="PF14534"/>
    </source>
</evidence>
<dbReference type="InterPro" id="IPR027843">
    <property type="entry name" value="DUF4440"/>
</dbReference>
<keyword evidence="3" id="KW-1185">Reference proteome</keyword>
<dbReference type="SUPFAM" id="SSF54427">
    <property type="entry name" value="NTF2-like"/>
    <property type="match status" value="1"/>
</dbReference>
<feature type="domain" description="DUF4440" evidence="1">
    <location>
        <begin position="26"/>
        <end position="133"/>
    </location>
</feature>
<dbReference type="Gene3D" id="3.10.450.50">
    <property type="match status" value="1"/>
</dbReference>
<comment type="caution">
    <text evidence="2">The sequence shown here is derived from an EMBL/GenBank/DDBJ whole genome shotgun (WGS) entry which is preliminary data.</text>
</comment>
<name>A0A843YZD9_9BURK</name>
<dbReference type="Proteomes" id="UP000451565">
    <property type="component" value="Unassembled WGS sequence"/>
</dbReference>
<dbReference type="OrthoDB" id="119951at2"/>
<dbReference type="EMBL" id="WINI01000010">
    <property type="protein sequence ID" value="MQR02592.1"/>
    <property type="molecule type" value="Genomic_DNA"/>
</dbReference>
<protein>
    <submittedName>
        <fullName evidence="2">DUF4440 domain-containing protein</fullName>
    </submittedName>
</protein>
<gene>
    <name evidence="2" type="ORF">GEV47_18100</name>
</gene>